<proteinExistence type="predicted"/>
<protein>
    <submittedName>
        <fullName evidence="1">Uncharacterized protein</fullName>
    </submittedName>
</protein>
<accession>A0A419PYG7</accession>
<gene>
    <name evidence="1" type="ORF">CSKR_107475</name>
</gene>
<evidence type="ECO:0000313" key="1">
    <source>
        <dbReference type="EMBL" id="KAG5452926.1"/>
    </source>
</evidence>
<sequence length="220" mass="24390">MFQPNAGGTRRSHLGRWTAPKPLKHLPYVVHLTVRIILQGGVRRMTVVSADDVSVCVDSKTIAVDGAESCTSKHSFSNYLLTGSFGKSVVRDLDSSHITGLQRPCLANVQQYRPHSSLVNVTCVTQHMVTEASTRAEIMPICSCLDWSSRDAGVEFEPWTLWSVSSRLNHSAFTSQVLISLQRTNNLAVKTIWDGKMGEKERCSHNQTLGYCSSYFSLIT</sequence>
<dbReference type="AlphaFoldDB" id="A0A419PYG7"/>
<comment type="caution">
    <text evidence="1">The sequence shown here is derived from an EMBL/GenBank/DDBJ whole genome shotgun (WGS) entry which is preliminary data.</text>
</comment>
<name>A0A419PYG7_CLOSI</name>
<keyword evidence="2" id="KW-1185">Reference proteome</keyword>
<dbReference type="EMBL" id="NIRI02000013">
    <property type="protein sequence ID" value="KAG5452926.1"/>
    <property type="molecule type" value="Genomic_DNA"/>
</dbReference>
<reference evidence="1 2" key="2">
    <citation type="journal article" date="2021" name="Genomics">
        <title>High-quality reference genome for Clonorchis sinensis.</title>
        <authorList>
            <person name="Young N.D."/>
            <person name="Stroehlein A.J."/>
            <person name="Kinkar L."/>
            <person name="Wang T."/>
            <person name="Sohn W.M."/>
            <person name="Chang B.C.H."/>
            <person name="Kaur P."/>
            <person name="Weisz D."/>
            <person name="Dudchenko O."/>
            <person name="Aiden E.L."/>
            <person name="Korhonen P.K."/>
            <person name="Gasser R.B."/>
        </authorList>
    </citation>
    <scope>NUCLEOTIDE SEQUENCE [LARGE SCALE GENOMIC DNA]</scope>
    <source>
        <strain evidence="1">Cs-k2</strain>
    </source>
</reference>
<reference evidence="1 2" key="1">
    <citation type="journal article" date="2018" name="Biotechnol. Adv.">
        <title>Improved genomic resources and new bioinformatic workflow for the carcinogenic parasite Clonorchis sinensis: Biotechnological implications.</title>
        <authorList>
            <person name="Wang D."/>
            <person name="Korhonen P.K."/>
            <person name="Gasser R.B."/>
            <person name="Young N.D."/>
        </authorList>
    </citation>
    <scope>NUCLEOTIDE SEQUENCE [LARGE SCALE GENOMIC DNA]</scope>
    <source>
        <strain evidence="1">Cs-k2</strain>
    </source>
</reference>
<evidence type="ECO:0000313" key="2">
    <source>
        <dbReference type="Proteomes" id="UP000286415"/>
    </source>
</evidence>
<organism evidence="1 2">
    <name type="scientific">Clonorchis sinensis</name>
    <name type="common">Chinese liver fluke</name>
    <dbReference type="NCBI Taxonomy" id="79923"/>
    <lineage>
        <taxon>Eukaryota</taxon>
        <taxon>Metazoa</taxon>
        <taxon>Spiralia</taxon>
        <taxon>Lophotrochozoa</taxon>
        <taxon>Platyhelminthes</taxon>
        <taxon>Trematoda</taxon>
        <taxon>Digenea</taxon>
        <taxon>Opisthorchiida</taxon>
        <taxon>Opisthorchiata</taxon>
        <taxon>Opisthorchiidae</taxon>
        <taxon>Clonorchis</taxon>
    </lineage>
</organism>
<dbReference type="Proteomes" id="UP000286415">
    <property type="component" value="Unassembled WGS sequence"/>
</dbReference>
<dbReference type="InParanoid" id="A0A419PYG7"/>